<sequence>MYSEINRKRKNAETEKLPDENDINTTKFPKHNFNQTQSDLQLKKSHNSNTNDDKRFNIQPLLDQETPKKRNVNINTKEKVNLNETKKKIPATNEKQKENLKKRTQVKQSSQSFERPRDRKREREREREIDRYKERERERSRERERGRRSRYRKRESERSSESFERKRERERPRDRKREREREIDNYREREREREREIDRDKEKERERSRERGGRRSRYRKRESERSSESFERERERDRKREMEINVEREKEREREREREKTWKYYNDRKNEKWPSKKKDNVKRKLNETDQRKKWGKEISEYKINKIDVEEKFNPLRNFNNQKEKNSEEAIKKFDQSQTKTEDVTIELIKIGTEENKHFIFTLGSFINFKYQIIQMLGQGRFSKVLMCSTFGLQNKMIKVAIKAIKKVKQYQNDAKRELQIVKYLNSKDSFNEIGIIRVIDRFHEIGHLFLIYELLGPSLYDYLKINRFHPFPLMLIKEICYQVLIAIDFVHENKIIHADLKPENLLFQSSKYFFFKINDRLLRLPISSKIKIIDFGSAISNNIELNRINCFKNQENSQKICSRYYRPPEIIFQQEWDQNCDIWSLACIFVELYTGKVLFDTNDDIEHLAMMQKILGDFKLDPKNFNSEEIIEYFDQNNNFVWEDNIKFHKKVIYIKNLKPLETLFYNKKEDQLFFDLIKKMFSYDIKTRITASEALEHPFFENIKKK</sequence>
<dbReference type="GO" id="GO:0004674">
    <property type="term" value="F:protein serine/threonine kinase activity"/>
    <property type="evidence" value="ECO:0007669"/>
    <property type="project" value="UniProtKB-KW"/>
</dbReference>
<name>A0AAV7YJF9_9EUKA</name>
<evidence type="ECO:0000256" key="1">
    <source>
        <dbReference type="ARBA" id="ARBA00022527"/>
    </source>
</evidence>
<dbReference type="GO" id="GO:0005634">
    <property type="term" value="C:nucleus"/>
    <property type="evidence" value="ECO:0007669"/>
    <property type="project" value="TreeGrafter"/>
</dbReference>
<evidence type="ECO:0000313" key="10">
    <source>
        <dbReference type="Proteomes" id="UP001146793"/>
    </source>
</evidence>
<organism evidence="9 10">
    <name type="scientific">Anaeramoeba flamelloides</name>
    <dbReference type="NCBI Taxonomy" id="1746091"/>
    <lineage>
        <taxon>Eukaryota</taxon>
        <taxon>Metamonada</taxon>
        <taxon>Anaeramoebidae</taxon>
        <taxon>Anaeramoeba</taxon>
    </lineage>
</organism>
<comment type="caution">
    <text evidence="9">The sequence shown here is derived from an EMBL/GenBank/DDBJ whole genome shotgun (WGS) entry which is preliminary data.</text>
</comment>
<dbReference type="InterPro" id="IPR000719">
    <property type="entry name" value="Prot_kinase_dom"/>
</dbReference>
<keyword evidence="3 6" id="KW-0547">Nucleotide-binding</keyword>
<dbReference type="Proteomes" id="UP001146793">
    <property type="component" value="Unassembled WGS sequence"/>
</dbReference>
<dbReference type="GO" id="GO:0005524">
    <property type="term" value="F:ATP binding"/>
    <property type="evidence" value="ECO:0007669"/>
    <property type="project" value="UniProtKB-UniRule"/>
</dbReference>
<reference evidence="9" key="1">
    <citation type="submission" date="2022-08" db="EMBL/GenBank/DDBJ databases">
        <title>Novel sulphate-reducing endosymbionts in the free-living metamonad Anaeramoeba.</title>
        <authorList>
            <person name="Jerlstrom-Hultqvist J."/>
            <person name="Cepicka I."/>
            <person name="Gallot-Lavallee L."/>
            <person name="Salas-Leiva D."/>
            <person name="Curtis B.A."/>
            <person name="Zahonova K."/>
            <person name="Pipaliya S."/>
            <person name="Dacks J."/>
            <person name="Roger A.J."/>
        </authorList>
    </citation>
    <scope>NUCLEOTIDE SEQUENCE</scope>
    <source>
        <strain evidence="9">Busselton2</strain>
    </source>
</reference>
<dbReference type="SMART" id="SM00220">
    <property type="entry name" value="S_TKc"/>
    <property type="match status" value="1"/>
</dbReference>
<keyword evidence="2" id="KW-0808">Transferase</keyword>
<evidence type="ECO:0000256" key="7">
    <source>
        <dbReference type="SAM" id="MobiDB-lite"/>
    </source>
</evidence>
<keyword evidence="1" id="KW-0723">Serine/threonine-protein kinase</keyword>
<feature type="compositionally biased region" description="Basic and acidic residues" evidence="7">
    <location>
        <begin position="221"/>
        <end position="259"/>
    </location>
</feature>
<dbReference type="PANTHER" id="PTHR45646">
    <property type="entry name" value="SERINE/THREONINE-PROTEIN KINASE DOA-RELATED"/>
    <property type="match status" value="1"/>
</dbReference>
<feature type="domain" description="Protein kinase" evidence="8">
    <location>
        <begin position="370"/>
        <end position="701"/>
    </location>
</feature>
<feature type="compositionally biased region" description="Basic and acidic residues" evidence="7">
    <location>
        <begin position="76"/>
        <end position="87"/>
    </location>
</feature>
<dbReference type="InterPro" id="IPR008271">
    <property type="entry name" value="Ser/Thr_kinase_AS"/>
</dbReference>
<evidence type="ECO:0000256" key="5">
    <source>
        <dbReference type="ARBA" id="ARBA00022840"/>
    </source>
</evidence>
<dbReference type="Pfam" id="PF00069">
    <property type="entry name" value="Pkinase"/>
    <property type="match status" value="1"/>
</dbReference>
<proteinExistence type="predicted"/>
<dbReference type="PROSITE" id="PS00108">
    <property type="entry name" value="PROTEIN_KINASE_ST"/>
    <property type="match status" value="1"/>
</dbReference>
<keyword evidence="4 9" id="KW-0418">Kinase</keyword>
<dbReference type="InterPro" id="IPR017441">
    <property type="entry name" value="Protein_kinase_ATP_BS"/>
</dbReference>
<evidence type="ECO:0000256" key="6">
    <source>
        <dbReference type="PROSITE-ProRule" id="PRU10141"/>
    </source>
</evidence>
<dbReference type="Gene3D" id="1.10.510.10">
    <property type="entry name" value="Transferase(Phosphotransferase) domain 1"/>
    <property type="match status" value="1"/>
</dbReference>
<gene>
    <name evidence="9" type="ORF">M0812_25704</name>
</gene>
<dbReference type="EMBL" id="JANTQA010000060">
    <property type="protein sequence ID" value="KAJ3428072.1"/>
    <property type="molecule type" value="Genomic_DNA"/>
</dbReference>
<evidence type="ECO:0000259" key="8">
    <source>
        <dbReference type="PROSITE" id="PS50011"/>
    </source>
</evidence>
<evidence type="ECO:0000256" key="2">
    <source>
        <dbReference type="ARBA" id="ARBA00022679"/>
    </source>
</evidence>
<dbReference type="PROSITE" id="PS00107">
    <property type="entry name" value="PROTEIN_KINASE_ATP"/>
    <property type="match status" value="1"/>
</dbReference>
<dbReference type="SUPFAM" id="SSF56112">
    <property type="entry name" value="Protein kinase-like (PK-like)"/>
    <property type="match status" value="1"/>
</dbReference>
<feature type="compositionally biased region" description="Basic and acidic residues" evidence="7">
    <location>
        <begin position="154"/>
        <end position="213"/>
    </location>
</feature>
<dbReference type="AlphaFoldDB" id="A0AAV7YJF9"/>
<feature type="compositionally biased region" description="Basic and acidic residues" evidence="7">
    <location>
        <begin position="114"/>
        <end position="145"/>
    </location>
</feature>
<dbReference type="Gene3D" id="3.30.200.20">
    <property type="entry name" value="Phosphorylase Kinase, domain 1"/>
    <property type="match status" value="1"/>
</dbReference>
<evidence type="ECO:0000256" key="3">
    <source>
        <dbReference type="ARBA" id="ARBA00022741"/>
    </source>
</evidence>
<protein>
    <submittedName>
        <fullName evidence="9">Serine/threonine-protein kinase doa</fullName>
    </submittedName>
</protein>
<dbReference type="InterPro" id="IPR051175">
    <property type="entry name" value="CLK_kinases"/>
</dbReference>
<feature type="compositionally biased region" description="Polar residues" evidence="7">
    <location>
        <begin position="23"/>
        <end position="40"/>
    </location>
</feature>
<accession>A0AAV7YJF9</accession>
<feature type="binding site" evidence="6">
    <location>
        <position position="406"/>
    </location>
    <ligand>
        <name>ATP</name>
        <dbReference type="ChEBI" id="CHEBI:30616"/>
    </ligand>
</feature>
<dbReference type="PROSITE" id="PS50011">
    <property type="entry name" value="PROTEIN_KINASE_DOM"/>
    <property type="match status" value="1"/>
</dbReference>
<feature type="region of interest" description="Disordered" evidence="7">
    <location>
        <begin position="1"/>
        <end position="259"/>
    </location>
</feature>
<evidence type="ECO:0000256" key="4">
    <source>
        <dbReference type="ARBA" id="ARBA00022777"/>
    </source>
</evidence>
<dbReference type="PANTHER" id="PTHR45646:SF11">
    <property type="entry name" value="SERINE_THREONINE-PROTEIN KINASE DOA"/>
    <property type="match status" value="1"/>
</dbReference>
<evidence type="ECO:0000313" key="9">
    <source>
        <dbReference type="EMBL" id="KAJ3428072.1"/>
    </source>
</evidence>
<dbReference type="InterPro" id="IPR011009">
    <property type="entry name" value="Kinase-like_dom_sf"/>
</dbReference>
<keyword evidence="5 6" id="KW-0067">ATP-binding</keyword>